<dbReference type="InterPro" id="IPR010432">
    <property type="entry name" value="RDD"/>
</dbReference>
<feature type="transmembrane region" description="Helical" evidence="6">
    <location>
        <begin position="258"/>
        <end position="281"/>
    </location>
</feature>
<evidence type="ECO:0000313" key="9">
    <source>
        <dbReference type="Proteomes" id="UP000780875"/>
    </source>
</evidence>
<feature type="transmembrane region" description="Helical" evidence="6">
    <location>
        <begin position="293"/>
        <end position="313"/>
    </location>
</feature>
<evidence type="ECO:0000256" key="3">
    <source>
        <dbReference type="ARBA" id="ARBA00022692"/>
    </source>
</evidence>
<evidence type="ECO:0000256" key="5">
    <source>
        <dbReference type="ARBA" id="ARBA00023136"/>
    </source>
</evidence>
<evidence type="ECO:0000259" key="7">
    <source>
        <dbReference type="Pfam" id="PF06271"/>
    </source>
</evidence>
<evidence type="ECO:0000256" key="1">
    <source>
        <dbReference type="ARBA" id="ARBA00004651"/>
    </source>
</evidence>
<name>A0ABS7UAL0_9ACTN</name>
<dbReference type="RefSeq" id="WP_224122229.1">
    <property type="nucleotide sequence ID" value="NZ_JAIQZJ010000003.1"/>
</dbReference>
<dbReference type="InterPro" id="IPR051791">
    <property type="entry name" value="Pra-immunoreactive"/>
</dbReference>
<keyword evidence="3 6" id="KW-0812">Transmembrane</keyword>
<keyword evidence="9" id="KW-1185">Reference proteome</keyword>
<evidence type="ECO:0000256" key="2">
    <source>
        <dbReference type="ARBA" id="ARBA00022475"/>
    </source>
</evidence>
<sequence>MAGTGGEGRGLFHRITGGVTERVVDLVDPDIVLDQVDVDALVARIDADALLARIDMNALLARVDLNALLDRVEMDPLLDRVDPDRLLARVDVAALVSRIDPDELMSRLDPNALLDRVDMNALLARVDMNSLLDHVDMNTLLDHVDLNALLAKVDVEALLAPVDLEALVRRSGVPELVAESTNQLAGSAIDLVRRQLVALDVVIDRIVSRLLRRDPDTQPVGPPLLLVTEPAPAAGPRLTVSGHYAGPVTRAAAAALDVAIITTSYTLGIAGLGFLAGVFLGTTFDDLNDNGPIAVGALAVWAFLYSFGSHAVAGRTLGKGIVGLRVVGRDGSPLSVRRAFVRTLAFPLSALVFGIGYLMVLVQREHRALHDLIAGTASVYDWGERSAEIPGPLSAFLARQSG</sequence>
<feature type="transmembrane region" description="Helical" evidence="6">
    <location>
        <begin position="339"/>
        <end position="362"/>
    </location>
</feature>
<feature type="domain" description="RDD" evidence="7">
    <location>
        <begin position="244"/>
        <end position="375"/>
    </location>
</feature>
<accession>A0ABS7UAL0</accession>
<keyword evidence="5 6" id="KW-0472">Membrane</keyword>
<organism evidence="8 9">
    <name type="scientific">Nocardioides mangrovi</name>
    <dbReference type="NCBI Taxonomy" id="2874580"/>
    <lineage>
        <taxon>Bacteria</taxon>
        <taxon>Bacillati</taxon>
        <taxon>Actinomycetota</taxon>
        <taxon>Actinomycetes</taxon>
        <taxon>Propionibacteriales</taxon>
        <taxon>Nocardioidaceae</taxon>
        <taxon>Nocardioides</taxon>
    </lineage>
</organism>
<reference evidence="8 9" key="1">
    <citation type="submission" date="2021-09" db="EMBL/GenBank/DDBJ databases">
        <title>Whole genome sequence of Nocardioides sp. GBK3QG-3.</title>
        <authorList>
            <person name="Tuo L."/>
        </authorList>
    </citation>
    <scope>NUCLEOTIDE SEQUENCE [LARGE SCALE GENOMIC DNA]</scope>
    <source>
        <strain evidence="8 9">GBK3QG-3</strain>
    </source>
</reference>
<evidence type="ECO:0000256" key="6">
    <source>
        <dbReference type="SAM" id="Phobius"/>
    </source>
</evidence>
<proteinExistence type="predicted"/>
<keyword evidence="2" id="KW-1003">Cell membrane</keyword>
<protein>
    <submittedName>
        <fullName evidence="8">RDD family protein</fullName>
    </submittedName>
</protein>
<evidence type="ECO:0000256" key="4">
    <source>
        <dbReference type="ARBA" id="ARBA00022989"/>
    </source>
</evidence>
<comment type="caution">
    <text evidence="8">The sequence shown here is derived from an EMBL/GenBank/DDBJ whole genome shotgun (WGS) entry which is preliminary data.</text>
</comment>
<dbReference type="PANTHER" id="PTHR36115">
    <property type="entry name" value="PROLINE-RICH ANTIGEN HOMOLOG-RELATED"/>
    <property type="match status" value="1"/>
</dbReference>
<dbReference type="Proteomes" id="UP000780875">
    <property type="component" value="Unassembled WGS sequence"/>
</dbReference>
<dbReference type="EMBL" id="JAIQZJ010000003">
    <property type="protein sequence ID" value="MBZ5737852.1"/>
    <property type="molecule type" value="Genomic_DNA"/>
</dbReference>
<evidence type="ECO:0000313" key="8">
    <source>
        <dbReference type="EMBL" id="MBZ5737852.1"/>
    </source>
</evidence>
<comment type="subcellular location">
    <subcellularLocation>
        <location evidence="1">Cell membrane</location>
        <topology evidence="1">Multi-pass membrane protein</topology>
    </subcellularLocation>
</comment>
<dbReference type="Pfam" id="PF06271">
    <property type="entry name" value="RDD"/>
    <property type="match status" value="1"/>
</dbReference>
<keyword evidence="4 6" id="KW-1133">Transmembrane helix</keyword>
<dbReference type="PANTHER" id="PTHR36115:SF4">
    <property type="entry name" value="MEMBRANE PROTEIN"/>
    <property type="match status" value="1"/>
</dbReference>
<gene>
    <name evidence="8" type="ORF">K8U61_06745</name>
</gene>